<dbReference type="RefSeq" id="WP_099873614.1">
    <property type="nucleotide sequence ID" value="NZ_CP024608.1"/>
</dbReference>
<sequence length="163" mass="17268">MPSIKALLFVSATLFGANALAADKAKPDFVPDAAVQRAATAYAAQAVATARDQFGIKLDGTDASMVQLEAVLARAHASYVAKSPRPSDEQVMAVARMYGSYLGEVVRLKHGGTWGMAPLGGQTLPGMRTTSGTNVWPWTHVSQRISKGAGNNVVDYYKVLLSK</sequence>
<keyword evidence="3" id="KW-1185">Reference proteome</keyword>
<gene>
    <name evidence="2" type="ORF">CR152_03010</name>
</gene>
<dbReference type="EMBL" id="CP024608">
    <property type="protein sequence ID" value="ATQ73589.1"/>
    <property type="molecule type" value="Genomic_DNA"/>
</dbReference>
<feature type="signal peptide" evidence="1">
    <location>
        <begin position="1"/>
        <end position="21"/>
    </location>
</feature>
<reference evidence="2" key="1">
    <citation type="submission" date="2017-10" db="EMBL/GenBank/DDBJ databases">
        <title>Massilia psychrophilum sp. nov., a novel purple-pigmented bacterium isolated from Tianshan glacier, Xinjiang Municipality, China.</title>
        <authorList>
            <person name="Wang H."/>
        </authorList>
    </citation>
    <scope>NUCLEOTIDE SEQUENCE [LARGE SCALE GENOMIC DNA]</scope>
    <source>
        <strain evidence="2">B2</strain>
    </source>
</reference>
<dbReference type="AlphaFoldDB" id="A0A2D2DF84"/>
<organism evidence="2 3">
    <name type="scientific">Massilia violaceinigra</name>
    <dbReference type="NCBI Taxonomy" id="2045208"/>
    <lineage>
        <taxon>Bacteria</taxon>
        <taxon>Pseudomonadati</taxon>
        <taxon>Pseudomonadota</taxon>
        <taxon>Betaproteobacteria</taxon>
        <taxon>Burkholderiales</taxon>
        <taxon>Oxalobacteraceae</taxon>
        <taxon>Telluria group</taxon>
        <taxon>Massilia</taxon>
    </lineage>
</organism>
<evidence type="ECO:0000313" key="3">
    <source>
        <dbReference type="Proteomes" id="UP000229897"/>
    </source>
</evidence>
<dbReference type="Proteomes" id="UP000229897">
    <property type="component" value="Chromosome"/>
</dbReference>
<feature type="chain" id="PRO_5013924694" description="DUF3806 domain-containing protein" evidence="1">
    <location>
        <begin position="22"/>
        <end position="163"/>
    </location>
</feature>
<accession>A0A2D2DF84</accession>
<dbReference type="KEGG" id="mass:CR152_03010"/>
<protein>
    <recommendedName>
        <fullName evidence="4">DUF3806 domain-containing protein</fullName>
    </recommendedName>
</protein>
<dbReference type="OrthoDB" id="8779193at2"/>
<evidence type="ECO:0008006" key="4">
    <source>
        <dbReference type="Google" id="ProtNLM"/>
    </source>
</evidence>
<name>A0A2D2DF84_9BURK</name>
<proteinExistence type="predicted"/>
<evidence type="ECO:0000256" key="1">
    <source>
        <dbReference type="SAM" id="SignalP"/>
    </source>
</evidence>
<keyword evidence="1" id="KW-0732">Signal</keyword>
<evidence type="ECO:0000313" key="2">
    <source>
        <dbReference type="EMBL" id="ATQ73589.1"/>
    </source>
</evidence>